<organism evidence="7 8">
    <name type="scientific">Eumeta variegata</name>
    <name type="common">Bagworm moth</name>
    <name type="synonym">Eumeta japonica</name>
    <dbReference type="NCBI Taxonomy" id="151549"/>
    <lineage>
        <taxon>Eukaryota</taxon>
        <taxon>Metazoa</taxon>
        <taxon>Ecdysozoa</taxon>
        <taxon>Arthropoda</taxon>
        <taxon>Hexapoda</taxon>
        <taxon>Insecta</taxon>
        <taxon>Pterygota</taxon>
        <taxon>Neoptera</taxon>
        <taxon>Endopterygota</taxon>
        <taxon>Lepidoptera</taxon>
        <taxon>Glossata</taxon>
        <taxon>Ditrysia</taxon>
        <taxon>Tineoidea</taxon>
        <taxon>Psychidae</taxon>
        <taxon>Oiketicinae</taxon>
        <taxon>Eumeta</taxon>
    </lineage>
</organism>
<keyword evidence="4" id="KW-0521">NADP</keyword>
<dbReference type="PANTHER" id="PTHR11011:SF12">
    <property type="entry name" value="FATTY ACYL-COA REDUCTASE"/>
    <property type="match status" value="1"/>
</dbReference>
<keyword evidence="8" id="KW-1185">Reference proteome</keyword>
<feature type="transmembrane region" description="Helical" evidence="4">
    <location>
        <begin position="319"/>
        <end position="342"/>
    </location>
</feature>
<keyword evidence="4" id="KW-1133">Transmembrane helix</keyword>
<evidence type="ECO:0000259" key="6">
    <source>
        <dbReference type="Pfam" id="PF07993"/>
    </source>
</evidence>
<proteinExistence type="inferred from homology"/>
<dbReference type="GO" id="GO:0035336">
    <property type="term" value="P:long-chain fatty-acyl-CoA metabolic process"/>
    <property type="evidence" value="ECO:0007669"/>
    <property type="project" value="TreeGrafter"/>
</dbReference>
<dbReference type="SUPFAM" id="SSF51735">
    <property type="entry name" value="NAD(P)-binding Rossmann-fold domains"/>
    <property type="match status" value="1"/>
</dbReference>
<keyword evidence="4" id="KW-0560">Oxidoreductase</keyword>
<keyword evidence="2 4" id="KW-0444">Lipid biosynthesis</keyword>
<accession>A0A4C1WPV7</accession>
<dbReference type="Pfam" id="PF07993">
    <property type="entry name" value="NAD_binding_4"/>
    <property type="match status" value="1"/>
</dbReference>
<gene>
    <name evidence="7" type="ORF">EVAR_39085_1</name>
</gene>
<feature type="domain" description="Fatty acyl-CoA reductase C-terminal" evidence="5">
    <location>
        <begin position="218"/>
        <end position="305"/>
    </location>
</feature>
<dbReference type="InterPro" id="IPR036291">
    <property type="entry name" value="NAD(P)-bd_dom_sf"/>
</dbReference>
<dbReference type="OrthoDB" id="429813at2759"/>
<evidence type="ECO:0000313" key="7">
    <source>
        <dbReference type="EMBL" id="GBP52562.1"/>
    </source>
</evidence>
<sequence>MIDPTPPGAELRSQRVSVVFHFAATLKLEAPLKVGLEMNTRGTQRVLEVVKGMKNLAAFIHLSTAFCYPDYVRLEEKVHNPPVDPHQVLQAASWLTEEQMSILTPSILHLHPNSYTYSKRLAEVLVSECYPQLPAAIVRPSIVTPAYQEPIPGWVDNLNGPIGLMVGAGKGVIRPSDIPVYNITTGDDRTTTWKDVLDIGKATGRKYPFEGPLWYPNAYFIDFLMLIFGQKRFMVRIQKRISVGLEVLQYFTTREWWFNTDNFKSLSTVLNPEDNKTFSTDISIIEDVPYIENSMIGGKIYCLKEKMENLPKARFQNNVLYVLDLLVTVLFYLYVLSLIASYSETVRQILKFGGPVTHTLPFVGKTVFI</sequence>
<dbReference type="PANTHER" id="PTHR11011">
    <property type="entry name" value="MALE STERILITY PROTEIN 2-RELATED"/>
    <property type="match status" value="1"/>
</dbReference>
<evidence type="ECO:0000259" key="5">
    <source>
        <dbReference type="Pfam" id="PF03015"/>
    </source>
</evidence>
<evidence type="ECO:0000256" key="3">
    <source>
        <dbReference type="ARBA" id="ARBA00023098"/>
    </source>
</evidence>
<dbReference type="GO" id="GO:0080019">
    <property type="term" value="F:alcohol-forming very long-chain fatty acyl-CoA reductase activity"/>
    <property type="evidence" value="ECO:0007669"/>
    <property type="project" value="InterPro"/>
</dbReference>
<dbReference type="CDD" id="cd09071">
    <property type="entry name" value="FAR_C"/>
    <property type="match status" value="1"/>
</dbReference>
<dbReference type="EMBL" id="BGZK01000605">
    <property type="protein sequence ID" value="GBP52562.1"/>
    <property type="molecule type" value="Genomic_DNA"/>
</dbReference>
<comment type="function">
    <text evidence="4">Catalyzes the reduction of fatty acyl-CoA to fatty alcohols.</text>
</comment>
<comment type="similarity">
    <text evidence="1 4">Belongs to the fatty acyl-CoA reductase family.</text>
</comment>
<feature type="domain" description="Thioester reductase (TE)" evidence="6">
    <location>
        <begin position="13"/>
        <end position="176"/>
    </location>
</feature>
<keyword evidence="4" id="KW-0472">Membrane</keyword>
<dbReference type="Gene3D" id="3.40.50.720">
    <property type="entry name" value="NAD(P)-binding Rossmann-like Domain"/>
    <property type="match status" value="1"/>
</dbReference>
<name>A0A4C1WPV7_EUMVA</name>
<dbReference type="STRING" id="151549.A0A4C1WPV7"/>
<dbReference type="GO" id="GO:0005777">
    <property type="term" value="C:peroxisome"/>
    <property type="evidence" value="ECO:0007669"/>
    <property type="project" value="TreeGrafter"/>
</dbReference>
<dbReference type="InterPro" id="IPR033640">
    <property type="entry name" value="FAR_C"/>
</dbReference>
<evidence type="ECO:0000256" key="1">
    <source>
        <dbReference type="ARBA" id="ARBA00005928"/>
    </source>
</evidence>
<dbReference type="Pfam" id="PF03015">
    <property type="entry name" value="Sterile"/>
    <property type="match status" value="1"/>
</dbReference>
<keyword evidence="3 4" id="KW-0443">Lipid metabolism</keyword>
<evidence type="ECO:0000313" key="8">
    <source>
        <dbReference type="Proteomes" id="UP000299102"/>
    </source>
</evidence>
<dbReference type="InterPro" id="IPR013120">
    <property type="entry name" value="FAR_NAD-bd"/>
</dbReference>
<comment type="catalytic activity">
    <reaction evidence="4">
        <text>a long-chain fatty acyl-CoA + 2 NADPH + 2 H(+) = a long-chain primary fatty alcohol + 2 NADP(+) + CoA</text>
        <dbReference type="Rhea" id="RHEA:52716"/>
        <dbReference type="ChEBI" id="CHEBI:15378"/>
        <dbReference type="ChEBI" id="CHEBI:57287"/>
        <dbReference type="ChEBI" id="CHEBI:57783"/>
        <dbReference type="ChEBI" id="CHEBI:58349"/>
        <dbReference type="ChEBI" id="CHEBI:77396"/>
        <dbReference type="ChEBI" id="CHEBI:83139"/>
        <dbReference type="EC" id="1.2.1.84"/>
    </reaction>
</comment>
<dbReference type="AlphaFoldDB" id="A0A4C1WPV7"/>
<dbReference type="GO" id="GO:0102965">
    <property type="term" value="F:alcohol-forming long-chain fatty acyl-CoA reductase activity"/>
    <property type="evidence" value="ECO:0007669"/>
    <property type="project" value="UniProtKB-EC"/>
</dbReference>
<comment type="caution">
    <text evidence="7">The sequence shown here is derived from an EMBL/GenBank/DDBJ whole genome shotgun (WGS) entry which is preliminary data.</text>
</comment>
<keyword evidence="4" id="KW-0812">Transmembrane</keyword>
<protein>
    <recommendedName>
        <fullName evidence="4">Fatty acyl-CoA reductase</fullName>
        <ecNumber evidence="4">1.2.1.84</ecNumber>
    </recommendedName>
</protein>
<dbReference type="EC" id="1.2.1.84" evidence="4"/>
<dbReference type="Proteomes" id="UP000299102">
    <property type="component" value="Unassembled WGS sequence"/>
</dbReference>
<evidence type="ECO:0000256" key="4">
    <source>
        <dbReference type="RuleBase" id="RU363097"/>
    </source>
</evidence>
<evidence type="ECO:0000256" key="2">
    <source>
        <dbReference type="ARBA" id="ARBA00022516"/>
    </source>
</evidence>
<dbReference type="InterPro" id="IPR026055">
    <property type="entry name" value="FAR"/>
</dbReference>
<reference evidence="7 8" key="1">
    <citation type="journal article" date="2019" name="Commun. Biol.">
        <title>The bagworm genome reveals a unique fibroin gene that provides high tensile strength.</title>
        <authorList>
            <person name="Kono N."/>
            <person name="Nakamura H."/>
            <person name="Ohtoshi R."/>
            <person name="Tomita M."/>
            <person name="Numata K."/>
            <person name="Arakawa K."/>
        </authorList>
    </citation>
    <scope>NUCLEOTIDE SEQUENCE [LARGE SCALE GENOMIC DNA]</scope>
</reference>